<evidence type="ECO:0000256" key="1">
    <source>
        <dbReference type="ARBA" id="ARBA00004502"/>
    </source>
</evidence>
<evidence type="ECO:0000256" key="4">
    <source>
        <dbReference type="SAM" id="MobiDB-lite"/>
    </source>
</evidence>
<dbReference type="Gene3D" id="3.30.720.170">
    <property type="entry name" value="Perilipin, alpha-beta domain"/>
    <property type="match status" value="1"/>
</dbReference>
<reference evidence="5 6" key="1">
    <citation type="journal article" date="2019" name="Proc. Natl. Acad. Sci. U.S.A.">
        <title>Regulatory changes in pterin and carotenoid genes underlie balanced color polymorphisms in the wall lizard.</title>
        <authorList>
            <person name="Andrade P."/>
            <person name="Pinho C."/>
            <person name="Perez I de Lanuza G."/>
            <person name="Afonso S."/>
            <person name="Brejcha J."/>
            <person name="Rubin C.J."/>
            <person name="Wallerman O."/>
            <person name="Pereira P."/>
            <person name="Sabatino S.J."/>
            <person name="Bellati A."/>
            <person name="Pellitteri-Rosa D."/>
            <person name="Bosakova Z."/>
            <person name="Bunikis I."/>
            <person name="Carretero M.A."/>
            <person name="Feiner N."/>
            <person name="Marsik P."/>
            <person name="Pauperio F."/>
            <person name="Salvi D."/>
            <person name="Soler L."/>
            <person name="While G.M."/>
            <person name="Uller T."/>
            <person name="Font E."/>
            <person name="Andersson L."/>
            <person name="Carneiro M."/>
        </authorList>
    </citation>
    <scope>NUCLEOTIDE SEQUENCE</scope>
</reference>
<sequence length="615" mass="66569">MEKCKSMRSSTDSHMEASNSQRKNHKEQVYLTFAMATDVKGDGQEAPLTTNVVTRVTSLPLVSSTYDICHSLYNYAKENYPFINSACTVAETVAAMAVGSAVGGAQPLLGHLEPQIAAVNQYACKGLDQLEETLPILHHPAHQVIEDGVTITKTVICSTVNVAKDAASGAKQLWSNRVSEAVDLTKDIVQDSVNLTKSVVSSTVNTAVNAANEAKELVTHRVADVVNLGKETAHDSVELTKSVVNTALQTAQETRELVAGQVKTCGPVQEGIEMTSLLKQALSSGVDVMLGKTEDMVDYYLPMTDEELAKLATEVRGFGEALEEQRKQQGYFVRLGSLSSKVRRRAYLHSLDKLRLIRENTQDTLSQLQLVISLVEAAQQGIGKRLQEAQKKLSQVLLEWTQAQPEERQAAAGGPRPEVESGTLAMLRFVTQDLGPVYAHLASTVEGLPSNLRERVAQARGNVRQLHSSFASVSSFQDLSSSLLAQSRDKIAQAQEALETLVDHIVQNTPLNWVVGPFRPSAGAEMETESQEMEGLAPEEPMDEGEAPEERATVSKPAKVAVKSAKKKAESEGEGSPVSGVARKAKREMNEGEEMKKKPGKSTLNQLSGAAEKQA</sequence>
<keyword evidence="6" id="KW-1185">Reference proteome</keyword>
<dbReference type="OMA" id="ACNVAEM"/>
<feature type="region of interest" description="Disordered" evidence="4">
    <location>
        <begin position="1"/>
        <end position="24"/>
    </location>
</feature>
<feature type="compositionally biased region" description="Low complexity" evidence="4">
    <location>
        <begin position="554"/>
        <end position="563"/>
    </location>
</feature>
<feature type="compositionally biased region" description="Basic and acidic residues" evidence="4">
    <location>
        <begin position="587"/>
        <end position="597"/>
    </location>
</feature>
<dbReference type="PANTHER" id="PTHR14024:SF51">
    <property type="entry name" value="PERILIPIN-RELATED"/>
    <property type="match status" value="1"/>
</dbReference>
<dbReference type="Pfam" id="PF03036">
    <property type="entry name" value="Perilipin"/>
    <property type="match status" value="2"/>
</dbReference>
<proteinExistence type="inferred from homology"/>
<accession>A0A670KBV0</accession>
<evidence type="ECO:0000256" key="2">
    <source>
        <dbReference type="ARBA" id="ARBA00006311"/>
    </source>
</evidence>
<dbReference type="GeneTree" id="ENSGT00950000182920"/>
<dbReference type="PANTHER" id="PTHR14024">
    <property type="entry name" value="PERILIPIN"/>
    <property type="match status" value="1"/>
</dbReference>
<comment type="similarity">
    <text evidence="2">Belongs to the perilipin family.</text>
</comment>
<dbReference type="Ensembl" id="ENSPMRT00000036383.1">
    <property type="protein sequence ID" value="ENSPMRP00000034291.1"/>
    <property type="gene ID" value="ENSPMRG00000022261.1"/>
</dbReference>
<reference evidence="5" key="3">
    <citation type="submission" date="2025-09" db="UniProtKB">
        <authorList>
            <consortium name="Ensembl"/>
        </authorList>
    </citation>
    <scope>IDENTIFICATION</scope>
</reference>
<protein>
    <recommendedName>
        <fullName evidence="7">Perilipin</fullName>
    </recommendedName>
</protein>
<organism evidence="5 6">
    <name type="scientific">Podarcis muralis</name>
    <name type="common">Wall lizard</name>
    <name type="synonym">Lacerta muralis</name>
    <dbReference type="NCBI Taxonomy" id="64176"/>
    <lineage>
        <taxon>Eukaryota</taxon>
        <taxon>Metazoa</taxon>
        <taxon>Chordata</taxon>
        <taxon>Craniata</taxon>
        <taxon>Vertebrata</taxon>
        <taxon>Euteleostomi</taxon>
        <taxon>Lepidosauria</taxon>
        <taxon>Squamata</taxon>
        <taxon>Bifurcata</taxon>
        <taxon>Unidentata</taxon>
        <taxon>Episquamata</taxon>
        <taxon>Laterata</taxon>
        <taxon>Lacertibaenia</taxon>
        <taxon>Lacertidae</taxon>
        <taxon>Podarcis</taxon>
    </lineage>
</organism>
<evidence type="ECO:0000256" key="3">
    <source>
        <dbReference type="ARBA" id="ARBA00022677"/>
    </source>
</evidence>
<dbReference type="GO" id="GO:0019915">
    <property type="term" value="P:lipid storage"/>
    <property type="evidence" value="ECO:0007669"/>
    <property type="project" value="TreeGrafter"/>
</dbReference>
<dbReference type="GO" id="GO:0005829">
    <property type="term" value="C:cytosol"/>
    <property type="evidence" value="ECO:0007669"/>
    <property type="project" value="TreeGrafter"/>
</dbReference>
<dbReference type="InterPro" id="IPR004279">
    <property type="entry name" value="Perilipin"/>
</dbReference>
<feature type="compositionally biased region" description="Basic and acidic residues" evidence="4">
    <location>
        <begin position="1"/>
        <end position="15"/>
    </location>
</feature>
<keyword evidence="3" id="KW-0551">Lipid droplet</keyword>
<comment type="subcellular location">
    <subcellularLocation>
        <location evidence="1">Lipid droplet</location>
    </subcellularLocation>
</comment>
<name>A0A670KBV0_PODMU</name>
<evidence type="ECO:0008006" key="7">
    <source>
        <dbReference type="Google" id="ProtNLM"/>
    </source>
</evidence>
<dbReference type="AlphaFoldDB" id="A0A670KBV0"/>
<dbReference type="Gene3D" id="1.20.120.340">
    <property type="entry name" value="Flagellar protein FliS"/>
    <property type="match status" value="1"/>
</dbReference>
<feature type="region of interest" description="Disordered" evidence="4">
    <location>
        <begin position="524"/>
        <end position="615"/>
    </location>
</feature>
<dbReference type="Proteomes" id="UP000472272">
    <property type="component" value="Chromosome 18"/>
</dbReference>
<dbReference type="GO" id="GO:0010890">
    <property type="term" value="P:positive regulation of triglyceride storage"/>
    <property type="evidence" value="ECO:0007669"/>
    <property type="project" value="TreeGrafter"/>
</dbReference>
<reference evidence="5" key="2">
    <citation type="submission" date="2025-08" db="UniProtKB">
        <authorList>
            <consortium name="Ensembl"/>
        </authorList>
    </citation>
    <scope>IDENTIFICATION</scope>
</reference>
<evidence type="ECO:0000313" key="6">
    <source>
        <dbReference type="Proteomes" id="UP000472272"/>
    </source>
</evidence>
<dbReference type="SUPFAM" id="SSF109775">
    <property type="entry name" value="Mannose-6-phosphate receptor binding protein 1 (Tip47), C-terminal domain"/>
    <property type="match status" value="1"/>
</dbReference>
<evidence type="ECO:0000313" key="5">
    <source>
        <dbReference type="Ensembl" id="ENSPMRP00000034291.1"/>
    </source>
</evidence>
<dbReference type="GO" id="GO:0005811">
    <property type="term" value="C:lipid droplet"/>
    <property type="evidence" value="ECO:0007669"/>
    <property type="project" value="UniProtKB-SubCell"/>
</dbReference>